<dbReference type="Pfam" id="PF19118">
    <property type="entry name" value="DUF5802"/>
    <property type="match status" value="1"/>
</dbReference>
<keyword evidence="3" id="KW-1185">Reference proteome</keyword>
<dbReference type="RefSeq" id="WP_004969504.1">
    <property type="nucleotide sequence ID" value="NZ_AOLP01000011.1"/>
</dbReference>
<gene>
    <name evidence="2" type="ORF">C438_11498</name>
</gene>
<proteinExistence type="predicted"/>
<dbReference type="PATRIC" id="fig|662478.6.peg.2239"/>
<dbReference type="AlphaFoldDB" id="M0J7I9"/>
<sequence length="132" mass="14293">MFERFSSSYFLGRLYVEPYDGAEAAIHRTEHERLNECVYTDGSGVERVDYPLVMKLDTAHFPVVGDDGVPSGTLALPRDAVDSDALPDDRPVLLADAPRAAELLRYAGYDPDDLAPGGPGGSGPDRPDDRLA</sequence>
<protein>
    <submittedName>
        <fullName evidence="2">Uncharacterized protein</fullName>
    </submittedName>
</protein>
<dbReference type="InterPro" id="IPR043825">
    <property type="entry name" value="DUF5802"/>
</dbReference>
<accession>M0J7I9</accession>
<dbReference type="EMBL" id="AOLP01000011">
    <property type="protein sequence ID" value="EMA04931.1"/>
    <property type="molecule type" value="Genomic_DNA"/>
</dbReference>
<evidence type="ECO:0000313" key="3">
    <source>
        <dbReference type="Proteomes" id="UP000011553"/>
    </source>
</evidence>
<comment type="caution">
    <text evidence="2">The sequence shown here is derived from an EMBL/GenBank/DDBJ whole genome shotgun (WGS) entry which is preliminary data.</text>
</comment>
<organism evidence="2 3">
    <name type="scientific">Haloferax denitrificans ATCC 35960</name>
    <dbReference type="NCBI Taxonomy" id="662478"/>
    <lineage>
        <taxon>Archaea</taxon>
        <taxon>Methanobacteriati</taxon>
        <taxon>Methanobacteriota</taxon>
        <taxon>Stenosarchaea group</taxon>
        <taxon>Halobacteria</taxon>
        <taxon>Halobacteriales</taxon>
        <taxon>Haloferacaceae</taxon>
        <taxon>Haloferax</taxon>
    </lineage>
</organism>
<name>M0J7I9_9EURY</name>
<feature type="region of interest" description="Disordered" evidence="1">
    <location>
        <begin position="107"/>
        <end position="132"/>
    </location>
</feature>
<evidence type="ECO:0000313" key="2">
    <source>
        <dbReference type="EMBL" id="EMA04931.1"/>
    </source>
</evidence>
<dbReference type="Proteomes" id="UP000011553">
    <property type="component" value="Unassembled WGS sequence"/>
</dbReference>
<evidence type="ECO:0000256" key="1">
    <source>
        <dbReference type="SAM" id="MobiDB-lite"/>
    </source>
</evidence>
<reference evidence="2 3" key="1">
    <citation type="journal article" date="2014" name="PLoS Genet.">
        <title>Phylogenetically driven sequencing of extremely halophilic archaea reveals strategies for static and dynamic osmo-response.</title>
        <authorList>
            <person name="Becker E.A."/>
            <person name="Seitzer P.M."/>
            <person name="Tritt A."/>
            <person name="Larsen D."/>
            <person name="Krusor M."/>
            <person name="Yao A.I."/>
            <person name="Wu D."/>
            <person name="Madern D."/>
            <person name="Eisen J.A."/>
            <person name="Darling A.E."/>
            <person name="Facciotti M.T."/>
        </authorList>
    </citation>
    <scope>NUCLEOTIDE SEQUENCE [LARGE SCALE GENOMIC DNA]</scope>
    <source>
        <strain evidence="2 3">ATCC 35960</strain>
    </source>
</reference>